<dbReference type="EMBL" id="QXDC01000002">
    <property type="protein sequence ID" value="RIA45702.1"/>
    <property type="molecule type" value="Genomic_DNA"/>
</dbReference>
<dbReference type="Pfam" id="PF00756">
    <property type="entry name" value="Esterase"/>
    <property type="match status" value="1"/>
</dbReference>
<sequence length="271" mass="28828">MTDFRTVELSDPAIDPTGLRFMTVKSAALGARADITLFVPDCVSGLADVPIVILLHGVYGSHWAWALKGGAHLTAQRLIDEGTIPPLVLAMPSDGLWGDGSGYVPHRTRDFERWIVEEVPAAMRAACPACSPASPLAVIGLSMGGFAALRLAGKYPDRFVGVAAHSAAIDAADLDPLIEESRQDWSTAPIDCSAIVALCEAPSALPPIHIDCGVDDPYIERNRALHDALDEAGIAHDYAERPGGHDWGYWRTNLDASLGFVGAAISARRRG</sequence>
<keyword evidence="1" id="KW-0378">Hydrolase</keyword>
<dbReference type="OrthoDB" id="9784036at2"/>
<dbReference type="InterPro" id="IPR050583">
    <property type="entry name" value="Mycobacterial_A85_antigen"/>
</dbReference>
<evidence type="ECO:0000313" key="2">
    <source>
        <dbReference type="Proteomes" id="UP000266568"/>
    </source>
</evidence>
<accession>A0A397P9F1</accession>
<dbReference type="InterPro" id="IPR029058">
    <property type="entry name" value="AB_hydrolase_fold"/>
</dbReference>
<dbReference type="GO" id="GO:0016747">
    <property type="term" value="F:acyltransferase activity, transferring groups other than amino-acyl groups"/>
    <property type="evidence" value="ECO:0007669"/>
    <property type="project" value="TreeGrafter"/>
</dbReference>
<dbReference type="GO" id="GO:0016787">
    <property type="term" value="F:hydrolase activity"/>
    <property type="evidence" value="ECO:0007669"/>
    <property type="project" value="UniProtKB-KW"/>
</dbReference>
<dbReference type="SUPFAM" id="SSF53474">
    <property type="entry name" value="alpha/beta-Hydrolases"/>
    <property type="match status" value="1"/>
</dbReference>
<evidence type="ECO:0000313" key="1">
    <source>
        <dbReference type="EMBL" id="RIA45702.1"/>
    </source>
</evidence>
<dbReference type="PANTHER" id="PTHR48098">
    <property type="entry name" value="ENTEROCHELIN ESTERASE-RELATED"/>
    <property type="match status" value="1"/>
</dbReference>
<dbReference type="RefSeq" id="WP_119034214.1">
    <property type="nucleotide sequence ID" value="NZ_QXDC01000002.1"/>
</dbReference>
<organism evidence="1 2">
    <name type="scientific">Hephaestia caeni</name>
    <dbReference type="NCBI Taxonomy" id="645617"/>
    <lineage>
        <taxon>Bacteria</taxon>
        <taxon>Pseudomonadati</taxon>
        <taxon>Pseudomonadota</taxon>
        <taxon>Alphaproteobacteria</taxon>
        <taxon>Sphingomonadales</taxon>
        <taxon>Sphingomonadaceae</taxon>
        <taxon>Hephaestia</taxon>
    </lineage>
</organism>
<dbReference type="Proteomes" id="UP000266568">
    <property type="component" value="Unassembled WGS sequence"/>
</dbReference>
<dbReference type="PANTHER" id="PTHR48098:SF1">
    <property type="entry name" value="DIACYLGLYCEROL ACYLTRANSFERASE_MYCOLYLTRANSFERASE AG85A"/>
    <property type="match status" value="1"/>
</dbReference>
<comment type="caution">
    <text evidence="1">The sequence shown here is derived from an EMBL/GenBank/DDBJ whole genome shotgun (WGS) entry which is preliminary data.</text>
</comment>
<reference evidence="1 2" key="1">
    <citation type="submission" date="2018-08" db="EMBL/GenBank/DDBJ databases">
        <title>Genomic Encyclopedia of Type Strains, Phase IV (KMG-IV): sequencing the most valuable type-strain genomes for metagenomic binning, comparative biology and taxonomic classification.</title>
        <authorList>
            <person name="Goeker M."/>
        </authorList>
    </citation>
    <scope>NUCLEOTIDE SEQUENCE [LARGE SCALE GENOMIC DNA]</scope>
    <source>
        <strain evidence="1 2">DSM 25527</strain>
    </source>
</reference>
<dbReference type="Gene3D" id="3.40.50.1820">
    <property type="entry name" value="alpha/beta hydrolase"/>
    <property type="match status" value="1"/>
</dbReference>
<gene>
    <name evidence="1" type="ORF">DFR49_0227</name>
</gene>
<keyword evidence="2" id="KW-1185">Reference proteome</keyword>
<proteinExistence type="predicted"/>
<name>A0A397P9F1_9SPHN</name>
<dbReference type="AlphaFoldDB" id="A0A397P9F1"/>
<protein>
    <submittedName>
        <fullName evidence="1">S-formylglutathione hydrolase FrmB</fullName>
    </submittedName>
</protein>
<dbReference type="InterPro" id="IPR000801">
    <property type="entry name" value="Esterase-like"/>
</dbReference>